<feature type="transmembrane region" description="Helical" evidence="1">
    <location>
        <begin position="59"/>
        <end position="81"/>
    </location>
</feature>
<reference evidence="2 3" key="1">
    <citation type="submission" date="2021-06" db="EMBL/GenBank/DDBJ databases">
        <authorList>
            <person name="Palmer J.M."/>
        </authorList>
    </citation>
    <scope>NUCLEOTIDE SEQUENCE [LARGE SCALE GENOMIC DNA]</scope>
    <source>
        <strain evidence="2 3">GA_2019</strain>
        <tissue evidence="2">Muscle</tissue>
    </source>
</reference>
<dbReference type="Proteomes" id="UP001476798">
    <property type="component" value="Unassembled WGS sequence"/>
</dbReference>
<evidence type="ECO:0000313" key="3">
    <source>
        <dbReference type="Proteomes" id="UP001476798"/>
    </source>
</evidence>
<proteinExistence type="predicted"/>
<comment type="caution">
    <text evidence="2">The sequence shown here is derived from an EMBL/GenBank/DDBJ whole genome shotgun (WGS) entry which is preliminary data.</text>
</comment>
<keyword evidence="3" id="KW-1185">Reference proteome</keyword>
<dbReference type="EMBL" id="JAHRIO010052142">
    <property type="protein sequence ID" value="MEQ2175840.1"/>
    <property type="molecule type" value="Genomic_DNA"/>
</dbReference>
<organism evidence="2 3">
    <name type="scientific">Goodea atripinnis</name>
    <dbReference type="NCBI Taxonomy" id="208336"/>
    <lineage>
        <taxon>Eukaryota</taxon>
        <taxon>Metazoa</taxon>
        <taxon>Chordata</taxon>
        <taxon>Craniata</taxon>
        <taxon>Vertebrata</taxon>
        <taxon>Euteleostomi</taxon>
        <taxon>Actinopterygii</taxon>
        <taxon>Neopterygii</taxon>
        <taxon>Teleostei</taxon>
        <taxon>Neoteleostei</taxon>
        <taxon>Acanthomorphata</taxon>
        <taxon>Ovalentaria</taxon>
        <taxon>Atherinomorphae</taxon>
        <taxon>Cyprinodontiformes</taxon>
        <taxon>Goodeidae</taxon>
        <taxon>Goodea</taxon>
    </lineage>
</organism>
<evidence type="ECO:0000256" key="1">
    <source>
        <dbReference type="SAM" id="Phobius"/>
    </source>
</evidence>
<keyword evidence="1" id="KW-0812">Transmembrane</keyword>
<feature type="non-terminal residue" evidence="2">
    <location>
        <position position="1"/>
    </location>
</feature>
<accession>A0ABV0NWT6</accession>
<evidence type="ECO:0000313" key="2">
    <source>
        <dbReference type="EMBL" id="MEQ2175840.1"/>
    </source>
</evidence>
<gene>
    <name evidence="2" type="ORF">GOODEAATRI_021833</name>
</gene>
<keyword evidence="1" id="KW-1133">Transmembrane helix</keyword>
<protein>
    <submittedName>
        <fullName evidence="2">Uncharacterized protein</fullName>
    </submittedName>
</protein>
<keyword evidence="1" id="KW-0472">Membrane</keyword>
<sequence length="98" mass="10239">TGQSASYRLNFLGRLCAGDCSPCPLDSAPAPVGTAPAWSGCSSGVWGSTTRNRRLCSPFCTRSLVIVFAPLLYLPCGWVLLKGGKRGGNATSCFPGIR</sequence>
<name>A0ABV0NWT6_9TELE</name>